<comment type="subcellular location">
    <subcellularLocation>
        <location evidence="10">Cell membrane</location>
    </subcellularLocation>
</comment>
<feature type="binding site" evidence="10">
    <location>
        <position position="49"/>
    </location>
    <ligand>
        <name>[4Fe-4S] cluster</name>
        <dbReference type="ChEBI" id="CHEBI:49883"/>
        <label>1</label>
    </ligand>
</feature>
<evidence type="ECO:0000256" key="4">
    <source>
        <dbReference type="ARBA" id="ARBA00022737"/>
    </source>
</evidence>
<feature type="domain" description="4Fe-4S ferredoxin-type" evidence="12">
    <location>
        <begin position="210"/>
        <end position="241"/>
    </location>
</feature>
<dbReference type="GO" id="GO:0046872">
    <property type="term" value="F:metal ion binding"/>
    <property type="evidence" value="ECO:0007669"/>
    <property type="project" value="UniProtKB-KW"/>
</dbReference>
<dbReference type="PROSITE" id="PS00198">
    <property type="entry name" value="4FE4S_FER_1"/>
    <property type="match status" value="3"/>
</dbReference>
<proteinExistence type="inferred from homology"/>
<dbReference type="InterPro" id="IPR017900">
    <property type="entry name" value="4Fe4S_Fe_S_CS"/>
</dbReference>
<feature type="binding site" evidence="10">
    <location>
        <position position="138"/>
    </location>
    <ligand>
        <name>[4Fe-4S] cluster</name>
        <dbReference type="ChEBI" id="CHEBI:49883"/>
        <label>2</label>
    </ligand>
</feature>
<dbReference type="Gene3D" id="3.30.70.20">
    <property type="match status" value="3"/>
</dbReference>
<keyword evidence="4 10" id="KW-0677">Repeat</keyword>
<dbReference type="AlphaFoldDB" id="A0A413VIY2"/>
<dbReference type="Proteomes" id="UP000283482">
    <property type="component" value="Unassembled WGS sequence"/>
</dbReference>
<evidence type="ECO:0000259" key="12">
    <source>
        <dbReference type="PROSITE" id="PS51379"/>
    </source>
</evidence>
<evidence type="ECO:0000256" key="3">
    <source>
        <dbReference type="ARBA" id="ARBA00022723"/>
    </source>
</evidence>
<comment type="caution">
    <text evidence="14">The sequence shown here is derived from an EMBL/GenBank/DDBJ whole genome shotgun (WGS) entry which is preliminary data.</text>
</comment>
<evidence type="ECO:0000256" key="7">
    <source>
        <dbReference type="ARBA" id="ARBA00023004"/>
    </source>
</evidence>
<feature type="binding site" evidence="10">
    <location>
        <position position="57"/>
    </location>
    <ligand>
        <name>[4Fe-4S] cluster</name>
        <dbReference type="ChEBI" id="CHEBI:49883"/>
        <label>1</label>
    </ligand>
</feature>
<keyword evidence="9 10" id="KW-0472">Membrane</keyword>
<feature type="domain" description="4Fe-4S ferredoxin-type" evidence="12">
    <location>
        <begin position="164"/>
        <end position="193"/>
    </location>
</feature>
<comment type="similarity">
    <text evidence="10">Belongs to the 4Fe4S bacterial-type ferredoxin family. RnfB subfamily.</text>
</comment>
<evidence type="ECO:0000256" key="11">
    <source>
        <dbReference type="SAM" id="MobiDB-lite"/>
    </source>
</evidence>
<name>A0A413VIY2_BACSE</name>
<feature type="binding site" evidence="10">
    <location>
        <position position="173"/>
    </location>
    <ligand>
        <name>[4Fe-4S] cluster</name>
        <dbReference type="ChEBI" id="CHEBI:49883"/>
        <label>3</label>
    </ligand>
</feature>
<feature type="region of interest" description="Hydrophobic" evidence="10">
    <location>
        <begin position="1"/>
        <end position="26"/>
    </location>
</feature>
<evidence type="ECO:0000313" key="15">
    <source>
        <dbReference type="Proteomes" id="UP000283482"/>
    </source>
</evidence>
<feature type="compositionally biased region" description="Basic and acidic residues" evidence="11">
    <location>
        <begin position="288"/>
        <end position="301"/>
    </location>
</feature>
<dbReference type="EC" id="7.-.-.-" evidence="10"/>
<dbReference type="InterPro" id="IPR010207">
    <property type="entry name" value="Elect_transpt_cplx_RnfB/RsxB"/>
</dbReference>
<dbReference type="EMBL" id="QSGN01000001">
    <property type="protein sequence ID" value="RHB33522.1"/>
    <property type="molecule type" value="Genomic_DNA"/>
</dbReference>
<feature type="binding site" evidence="10">
    <location>
        <position position="152"/>
    </location>
    <ligand>
        <name>[4Fe-4S] cluster</name>
        <dbReference type="ChEBI" id="CHEBI:49883"/>
        <label>3</label>
    </ligand>
</feature>
<dbReference type="InterPro" id="IPR050395">
    <property type="entry name" value="4Fe4S_Ferredoxin_RnfB"/>
</dbReference>
<dbReference type="CDD" id="cd10549">
    <property type="entry name" value="MtMvhB_like"/>
    <property type="match status" value="1"/>
</dbReference>
<dbReference type="SUPFAM" id="SSF54862">
    <property type="entry name" value="4Fe-4S ferredoxins"/>
    <property type="match status" value="1"/>
</dbReference>
<dbReference type="GO" id="GO:0022900">
    <property type="term" value="P:electron transport chain"/>
    <property type="evidence" value="ECO:0007669"/>
    <property type="project" value="UniProtKB-UniRule"/>
</dbReference>
<evidence type="ECO:0000256" key="5">
    <source>
        <dbReference type="ARBA" id="ARBA00022967"/>
    </source>
</evidence>
<feature type="binding site" evidence="10">
    <location>
        <position position="52"/>
    </location>
    <ligand>
        <name>[4Fe-4S] cluster</name>
        <dbReference type="ChEBI" id="CHEBI:49883"/>
        <label>1</label>
    </ligand>
</feature>
<dbReference type="PROSITE" id="PS51656">
    <property type="entry name" value="4FE4S"/>
    <property type="match status" value="1"/>
</dbReference>
<evidence type="ECO:0000313" key="14">
    <source>
        <dbReference type="EMBL" id="RHB33522.1"/>
    </source>
</evidence>
<feature type="domain" description="4Fe-4S" evidence="13">
    <location>
        <begin position="32"/>
        <end position="92"/>
    </location>
</feature>
<dbReference type="HAMAP" id="MF_00463">
    <property type="entry name" value="RsxB_RnfB"/>
    <property type="match status" value="1"/>
</dbReference>
<dbReference type="GO" id="GO:0051539">
    <property type="term" value="F:4 iron, 4 sulfur cluster binding"/>
    <property type="evidence" value="ECO:0007669"/>
    <property type="project" value="UniProtKB-UniRule"/>
</dbReference>
<evidence type="ECO:0000256" key="1">
    <source>
        <dbReference type="ARBA" id="ARBA00022448"/>
    </source>
</evidence>
<dbReference type="PANTHER" id="PTHR43560:SF1">
    <property type="entry name" value="ION-TRANSLOCATING OXIDOREDUCTASE COMPLEX SUBUNIT B"/>
    <property type="match status" value="1"/>
</dbReference>
<dbReference type="RefSeq" id="WP_016662733.1">
    <property type="nucleotide sequence ID" value="NZ_AP031449.1"/>
</dbReference>
<keyword evidence="7 10" id="KW-0408">Iron</keyword>
<evidence type="ECO:0000256" key="8">
    <source>
        <dbReference type="ARBA" id="ARBA00023014"/>
    </source>
</evidence>
<keyword evidence="5 10" id="KW-1278">Translocase</keyword>
<keyword evidence="2 10" id="KW-0004">4Fe-4S</keyword>
<dbReference type="Pfam" id="PF12838">
    <property type="entry name" value="Fer4_7"/>
    <property type="match status" value="2"/>
</dbReference>
<evidence type="ECO:0000259" key="13">
    <source>
        <dbReference type="PROSITE" id="PS51656"/>
    </source>
</evidence>
<comment type="cofactor">
    <cofactor evidence="10">
        <name>[4Fe-4S] cluster</name>
        <dbReference type="ChEBI" id="CHEBI:49883"/>
    </cofactor>
    <text evidence="10">Binds 3 [4Fe-4S] clusters.</text>
</comment>
<feature type="binding site" evidence="10">
    <location>
        <position position="183"/>
    </location>
    <ligand>
        <name>[4Fe-4S] cluster</name>
        <dbReference type="ChEBI" id="CHEBI:49883"/>
        <label>2</label>
    </ligand>
</feature>
<feature type="region of interest" description="Disordered" evidence="11">
    <location>
        <begin position="277"/>
        <end position="336"/>
    </location>
</feature>
<feature type="binding site" evidence="10">
    <location>
        <position position="145"/>
    </location>
    <ligand>
        <name>[4Fe-4S] cluster</name>
        <dbReference type="ChEBI" id="CHEBI:49883"/>
        <label>2</label>
    </ligand>
</feature>
<sequence>MNVILIAVISLGAIALVAAVILYVASKKFAVYEDPRIAQVAAVLPQANCGGCGYPGCSGFADACVKAGSLEGKLCPVGGQPVMTKVAEILGLDAAAAEPMVAVVRCNGTCANRPRVNQYDGAKSCAIAASLYGGETGCSFGCLGCGDCVSACQFGAIRMNPETGLPEVDESKCTACGACAKACPRNIIEIRPQGKKSRRVYVQCVNKDKGAVARKACTVACIGCGKCVKVCPFEAITLENNLAYIDPNKCKSCRKCEEVCPQGTIIALNFPPRKPKAEGEAVASKAAEPVKKVAEAAKKPVETPAKPAEAPKKTAETSKASETAAPETPETPKTEA</sequence>
<keyword evidence="6 10" id="KW-0249">Electron transport</keyword>
<reference evidence="14 15" key="1">
    <citation type="submission" date="2018-08" db="EMBL/GenBank/DDBJ databases">
        <title>A genome reference for cultivated species of the human gut microbiota.</title>
        <authorList>
            <person name="Zou Y."/>
            <person name="Xue W."/>
            <person name="Luo G."/>
        </authorList>
    </citation>
    <scope>NUCLEOTIDE SEQUENCE [LARGE SCALE GENOMIC DNA]</scope>
    <source>
        <strain evidence="14 15">AM40-34</strain>
    </source>
</reference>
<feature type="binding site" evidence="10">
    <location>
        <position position="75"/>
    </location>
    <ligand>
        <name>[4Fe-4S] cluster</name>
        <dbReference type="ChEBI" id="CHEBI:49883"/>
        <label>1</label>
    </ligand>
</feature>
<keyword evidence="3 10" id="KW-0479">Metal-binding</keyword>
<dbReference type="PANTHER" id="PTHR43560">
    <property type="entry name" value="ION-TRANSLOCATING OXIDOREDUCTASE COMPLEX SUBUNIT B"/>
    <property type="match status" value="1"/>
</dbReference>
<dbReference type="NCBIfam" id="TIGR01944">
    <property type="entry name" value="rnfB"/>
    <property type="match status" value="1"/>
</dbReference>
<comment type="subunit">
    <text evidence="10">The complex is composed of six subunits: RnfA, RnfB, RnfC, RnfD, RnfE and RnfG.</text>
</comment>
<feature type="binding site" evidence="10">
    <location>
        <position position="179"/>
    </location>
    <ligand>
        <name>[4Fe-4S] cluster</name>
        <dbReference type="ChEBI" id="CHEBI:49883"/>
        <label>3</label>
    </ligand>
</feature>
<feature type="domain" description="4Fe-4S ferredoxin-type" evidence="12">
    <location>
        <begin position="243"/>
        <end position="270"/>
    </location>
</feature>
<comment type="function">
    <text evidence="10">Part of a membrane-bound complex that couples electron transfer with translocation of ions across the membrane.</text>
</comment>
<keyword evidence="1 10" id="KW-0813">Transport</keyword>
<evidence type="ECO:0000256" key="2">
    <source>
        <dbReference type="ARBA" id="ARBA00022485"/>
    </source>
</evidence>
<dbReference type="GO" id="GO:0009055">
    <property type="term" value="F:electron transfer activity"/>
    <property type="evidence" value="ECO:0007669"/>
    <property type="project" value="InterPro"/>
</dbReference>
<feature type="binding site" evidence="10">
    <location>
        <position position="142"/>
    </location>
    <ligand>
        <name>[4Fe-4S] cluster</name>
        <dbReference type="ChEBI" id="CHEBI:49883"/>
        <label>2</label>
    </ligand>
</feature>
<protein>
    <recommendedName>
        <fullName evidence="10">Ion-translocating oxidoreductase complex subunit B</fullName>
        <ecNumber evidence="10">7.-.-.-</ecNumber>
    </recommendedName>
    <alternativeName>
        <fullName evidence="10">Rnf electron transport complex subunit B</fullName>
    </alternativeName>
</protein>
<evidence type="ECO:0000256" key="10">
    <source>
        <dbReference type="HAMAP-Rule" id="MF_00463"/>
    </source>
</evidence>
<dbReference type="Gene3D" id="1.10.15.40">
    <property type="entry name" value="Electron transport complex subunit B, putative Fe-S cluster"/>
    <property type="match status" value="1"/>
</dbReference>
<dbReference type="NCBIfam" id="NF005504">
    <property type="entry name" value="PRK07118.1-3"/>
    <property type="match status" value="1"/>
</dbReference>
<keyword evidence="10" id="KW-1003">Cell membrane</keyword>
<feature type="binding site" evidence="10">
    <location>
        <position position="148"/>
    </location>
    <ligand>
        <name>[4Fe-4S] cluster</name>
        <dbReference type="ChEBI" id="CHEBI:49883"/>
        <label>2</label>
    </ligand>
</feature>
<keyword evidence="8 10" id="KW-0411">Iron-sulfur</keyword>
<dbReference type="InterPro" id="IPR007202">
    <property type="entry name" value="4Fe-4S_dom"/>
</dbReference>
<gene>
    <name evidence="10" type="primary">rnfB</name>
    <name evidence="14" type="ORF">DW889_00255</name>
</gene>
<evidence type="ECO:0000256" key="6">
    <source>
        <dbReference type="ARBA" id="ARBA00022982"/>
    </source>
</evidence>
<dbReference type="GO" id="GO:0005886">
    <property type="term" value="C:plasma membrane"/>
    <property type="evidence" value="ECO:0007669"/>
    <property type="project" value="UniProtKB-SubCell"/>
</dbReference>
<accession>A0A413VIY2</accession>
<feature type="domain" description="4Fe-4S ferredoxin-type" evidence="12">
    <location>
        <begin position="142"/>
        <end position="162"/>
    </location>
</feature>
<dbReference type="PROSITE" id="PS51379">
    <property type="entry name" value="4FE4S_FER_2"/>
    <property type="match status" value="4"/>
</dbReference>
<dbReference type="InterPro" id="IPR017896">
    <property type="entry name" value="4Fe4S_Fe-S-bd"/>
</dbReference>
<organism evidence="14 15">
    <name type="scientific">Bacteroides stercoris</name>
    <dbReference type="NCBI Taxonomy" id="46506"/>
    <lineage>
        <taxon>Bacteria</taxon>
        <taxon>Pseudomonadati</taxon>
        <taxon>Bacteroidota</taxon>
        <taxon>Bacteroidia</taxon>
        <taxon>Bacteroidales</taxon>
        <taxon>Bacteroidaceae</taxon>
        <taxon>Bacteroides</taxon>
    </lineage>
</organism>
<feature type="binding site" evidence="10">
    <location>
        <position position="176"/>
    </location>
    <ligand>
        <name>[4Fe-4S] cluster</name>
        <dbReference type="ChEBI" id="CHEBI:49883"/>
        <label>3</label>
    </ligand>
</feature>
<feature type="compositionally biased region" description="Low complexity" evidence="11">
    <location>
        <begin position="317"/>
        <end position="328"/>
    </location>
</feature>
<evidence type="ECO:0000256" key="9">
    <source>
        <dbReference type="ARBA" id="ARBA00023136"/>
    </source>
</evidence>
<dbReference type="Pfam" id="PF04060">
    <property type="entry name" value="FeS"/>
    <property type="match status" value="1"/>
</dbReference>